<protein>
    <submittedName>
        <fullName evidence="2">Uncharacterized protein</fullName>
    </submittedName>
</protein>
<dbReference type="KEGG" id="pchm:VFPPC_04433"/>
<evidence type="ECO:0000313" key="3">
    <source>
        <dbReference type="Proteomes" id="UP000078397"/>
    </source>
</evidence>
<dbReference type="EMBL" id="LSBJ02000003">
    <property type="protein sequence ID" value="OAQ68163.1"/>
    <property type="molecule type" value="Genomic_DNA"/>
</dbReference>
<evidence type="ECO:0000256" key="1">
    <source>
        <dbReference type="SAM" id="MobiDB-lite"/>
    </source>
</evidence>
<dbReference type="GeneID" id="28847784"/>
<proteinExistence type="predicted"/>
<accession>A0A179FSU6</accession>
<dbReference type="RefSeq" id="XP_018145013.1">
    <property type="nucleotide sequence ID" value="XM_018283790.1"/>
</dbReference>
<name>A0A179FSU6_METCM</name>
<reference evidence="2 3" key="1">
    <citation type="journal article" date="2016" name="PLoS Pathog.">
        <title>Biosynthesis of antibiotic leucinostatins in bio-control fungus Purpureocillium lilacinum and their inhibition on phytophthora revealed by genome mining.</title>
        <authorList>
            <person name="Wang G."/>
            <person name="Liu Z."/>
            <person name="Lin R."/>
            <person name="Li E."/>
            <person name="Mao Z."/>
            <person name="Ling J."/>
            <person name="Yang Y."/>
            <person name="Yin W.B."/>
            <person name="Xie B."/>
        </authorList>
    </citation>
    <scope>NUCLEOTIDE SEQUENCE [LARGE SCALE GENOMIC DNA]</scope>
    <source>
        <strain evidence="2">170</strain>
    </source>
</reference>
<organism evidence="2 3">
    <name type="scientific">Pochonia chlamydosporia 170</name>
    <dbReference type="NCBI Taxonomy" id="1380566"/>
    <lineage>
        <taxon>Eukaryota</taxon>
        <taxon>Fungi</taxon>
        <taxon>Dikarya</taxon>
        <taxon>Ascomycota</taxon>
        <taxon>Pezizomycotina</taxon>
        <taxon>Sordariomycetes</taxon>
        <taxon>Hypocreomycetidae</taxon>
        <taxon>Hypocreales</taxon>
        <taxon>Clavicipitaceae</taxon>
        <taxon>Pochonia</taxon>
    </lineage>
</organism>
<sequence>MSGLVAFAQFKRQILEQRPSLGYSFSLVDILTSADSRGLELWDSETQVHKEQDDSGNDRRIGRVTSRLGE</sequence>
<comment type="caution">
    <text evidence="2">The sequence shown here is derived from an EMBL/GenBank/DDBJ whole genome shotgun (WGS) entry which is preliminary data.</text>
</comment>
<gene>
    <name evidence="2" type="ORF">VFPPC_04433</name>
</gene>
<feature type="region of interest" description="Disordered" evidence="1">
    <location>
        <begin position="47"/>
        <end position="70"/>
    </location>
</feature>
<dbReference type="Proteomes" id="UP000078397">
    <property type="component" value="Unassembled WGS sequence"/>
</dbReference>
<feature type="compositionally biased region" description="Basic and acidic residues" evidence="1">
    <location>
        <begin position="47"/>
        <end position="61"/>
    </location>
</feature>
<dbReference type="AlphaFoldDB" id="A0A179FSU6"/>
<evidence type="ECO:0000313" key="2">
    <source>
        <dbReference type="EMBL" id="OAQ68163.1"/>
    </source>
</evidence>
<keyword evidence="3" id="KW-1185">Reference proteome</keyword>